<organism evidence="3 4">
    <name type="scientific">Streptomyces auratus AGR0001</name>
    <dbReference type="NCBI Taxonomy" id="1160718"/>
    <lineage>
        <taxon>Bacteria</taxon>
        <taxon>Bacillati</taxon>
        <taxon>Actinomycetota</taxon>
        <taxon>Actinomycetes</taxon>
        <taxon>Kitasatosporales</taxon>
        <taxon>Streptomycetaceae</taxon>
        <taxon>Streptomyces</taxon>
    </lineage>
</organism>
<reference evidence="3" key="1">
    <citation type="journal article" date="2012" name="J. Bacteriol.">
        <title>Genome Sequence of Streptomyces auratus Strain AGR0001, a Phoslactomycin-Producing Actinomycete.</title>
        <authorList>
            <person name="Han X."/>
            <person name="Li M."/>
            <person name="Ding Z."/>
            <person name="Zhao J."/>
            <person name="Ji K."/>
            <person name="Wen M."/>
            <person name="Lu T."/>
        </authorList>
    </citation>
    <scope>NUCLEOTIDE SEQUENCE</scope>
    <source>
        <strain evidence="3">AGR0001</strain>
    </source>
</reference>
<proteinExistence type="predicted"/>
<reference evidence="3" key="2">
    <citation type="submission" date="2021-04" db="EMBL/GenBank/DDBJ databases">
        <authorList>
            <person name="Wen M.-L."/>
            <person name="Han X.-L."/>
            <person name="Xiong J."/>
        </authorList>
    </citation>
    <scope>NUCLEOTIDE SEQUENCE</scope>
    <source>
        <strain evidence="3">AGR0001</strain>
    </source>
</reference>
<protein>
    <submittedName>
        <fullName evidence="3">VanZ family protein</fullName>
    </submittedName>
</protein>
<dbReference type="Pfam" id="PF04892">
    <property type="entry name" value="VanZ"/>
    <property type="match status" value="1"/>
</dbReference>
<dbReference type="OrthoDB" id="5122113at2"/>
<keyword evidence="4" id="KW-1185">Reference proteome</keyword>
<keyword evidence="1" id="KW-1133">Transmembrane helix</keyword>
<sequence length="189" mass="19620">MAAVASDDREAETRKDGIPVSLSLAFGAGVLGSVLIAVGATLADRPRRIAHRVVLALGWLWVACVIGFTFGTRSGGGQAVNLALLNVANPADVIDFLLNMAMFAPGGILLAVLRTGVWPAGALAFVGSLAIEVTQYLTASGRTADINDLLSNTLGCIAGYACAAAVGKAAHHIGRRQRYAHEVDRLSRL</sequence>
<gene>
    <name evidence="3" type="ORF">SU9_001895</name>
</gene>
<evidence type="ECO:0000259" key="2">
    <source>
        <dbReference type="Pfam" id="PF04892"/>
    </source>
</evidence>
<dbReference type="AlphaFoldDB" id="A0A8B1PHG2"/>
<dbReference type="EMBL" id="CP072931">
    <property type="protein sequence ID" value="QTZ95842.1"/>
    <property type="molecule type" value="Genomic_DNA"/>
</dbReference>
<keyword evidence="1" id="KW-0812">Transmembrane</keyword>
<dbReference type="Proteomes" id="UP000009036">
    <property type="component" value="Chromosome"/>
</dbReference>
<dbReference type="KEGG" id="sauh:SU9_001895"/>
<keyword evidence="1" id="KW-0472">Membrane</keyword>
<dbReference type="InterPro" id="IPR006976">
    <property type="entry name" value="VanZ-like"/>
</dbReference>
<feature type="transmembrane region" description="Helical" evidence="1">
    <location>
        <begin position="120"/>
        <end position="137"/>
    </location>
</feature>
<evidence type="ECO:0000256" key="1">
    <source>
        <dbReference type="SAM" id="Phobius"/>
    </source>
</evidence>
<feature type="transmembrane region" description="Helical" evidence="1">
    <location>
        <begin position="93"/>
        <end position="113"/>
    </location>
</feature>
<feature type="domain" description="VanZ-like" evidence="2">
    <location>
        <begin position="80"/>
        <end position="164"/>
    </location>
</feature>
<evidence type="ECO:0000313" key="3">
    <source>
        <dbReference type="EMBL" id="QTZ95842.1"/>
    </source>
</evidence>
<accession>A0A8B1PHG2</accession>
<feature type="transmembrane region" description="Helical" evidence="1">
    <location>
        <begin position="149"/>
        <end position="170"/>
    </location>
</feature>
<evidence type="ECO:0000313" key="4">
    <source>
        <dbReference type="Proteomes" id="UP000009036"/>
    </source>
</evidence>
<name>A0A8B1PHG2_9ACTN</name>
<feature type="transmembrane region" description="Helical" evidence="1">
    <location>
        <begin position="54"/>
        <end position="73"/>
    </location>
</feature>
<feature type="transmembrane region" description="Helical" evidence="1">
    <location>
        <begin position="20"/>
        <end position="42"/>
    </location>
</feature>